<dbReference type="InterPro" id="IPR003797">
    <property type="entry name" value="DegV"/>
</dbReference>
<dbReference type="NCBIfam" id="TIGR00762">
    <property type="entry name" value="DegV"/>
    <property type="match status" value="1"/>
</dbReference>
<dbReference type="SUPFAM" id="SSF82549">
    <property type="entry name" value="DAK1/DegV-like"/>
    <property type="match status" value="1"/>
</dbReference>
<dbReference type="Gene3D" id="3.30.1180.10">
    <property type="match status" value="1"/>
</dbReference>
<organism evidence="2">
    <name type="scientific">marine sediment metagenome</name>
    <dbReference type="NCBI Taxonomy" id="412755"/>
    <lineage>
        <taxon>unclassified sequences</taxon>
        <taxon>metagenomes</taxon>
        <taxon>ecological metagenomes</taxon>
    </lineage>
</organism>
<name>X0Z5R3_9ZZZZ</name>
<sequence>MTVRVVTDSCSDIPQEEAKRFGITVVPAYLRFGNEVYRDGVDIDSDEFYRKLATSQVHPSTAAPSPGDFAKVYEEAARETNEIVSIHVTKKHSAVYDAALLGREIAEGKGCRIEVVDSRGVTIWQGLVAIAAAKAAEAGHSLHQVVNKAHETIRQLRALALLDTLKYAVKGGRLSNAILAVESLLRVKVFLTLRDGEIRPAGLTRNRSKGLDRLREFIRSAVHIEDLAIAYSTTPDEAQTLADYARLLFPSIVPGIARLGPVLGVHTGPGALATVIRQGTSLVKVSDTSRE</sequence>
<evidence type="ECO:0008006" key="3">
    <source>
        <dbReference type="Google" id="ProtNLM"/>
    </source>
</evidence>
<evidence type="ECO:0000256" key="1">
    <source>
        <dbReference type="ARBA" id="ARBA00023121"/>
    </source>
</evidence>
<gene>
    <name evidence="2" type="ORF">S01H4_14800</name>
</gene>
<dbReference type="PANTHER" id="PTHR33434">
    <property type="entry name" value="DEGV DOMAIN-CONTAINING PROTEIN DR_1986-RELATED"/>
    <property type="match status" value="1"/>
</dbReference>
<dbReference type="PANTHER" id="PTHR33434:SF2">
    <property type="entry name" value="FATTY ACID-BINDING PROTEIN TM_1468"/>
    <property type="match status" value="1"/>
</dbReference>
<evidence type="ECO:0000313" key="2">
    <source>
        <dbReference type="EMBL" id="GAG64444.1"/>
    </source>
</evidence>
<keyword evidence="1" id="KW-0446">Lipid-binding</keyword>
<dbReference type="Pfam" id="PF02645">
    <property type="entry name" value="DegV"/>
    <property type="match status" value="1"/>
</dbReference>
<dbReference type="AlphaFoldDB" id="X0Z5R3"/>
<comment type="caution">
    <text evidence="2">The sequence shown here is derived from an EMBL/GenBank/DDBJ whole genome shotgun (WGS) entry which is preliminary data.</text>
</comment>
<dbReference type="Gene3D" id="3.40.50.10170">
    <property type="match status" value="1"/>
</dbReference>
<protein>
    <recommendedName>
        <fullName evidence="3">DegV family protein</fullName>
    </recommendedName>
</protein>
<dbReference type="InterPro" id="IPR050270">
    <property type="entry name" value="DegV_domain_contain"/>
</dbReference>
<dbReference type="EMBL" id="BART01006484">
    <property type="protein sequence ID" value="GAG64444.1"/>
    <property type="molecule type" value="Genomic_DNA"/>
</dbReference>
<accession>X0Z5R3</accession>
<dbReference type="GO" id="GO:0008289">
    <property type="term" value="F:lipid binding"/>
    <property type="evidence" value="ECO:0007669"/>
    <property type="project" value="UniProtKB-KW"/>
</dbReference>
<dbReference type="InterPro" id="IPR043168">
    <property type="entry name" value="DegV_C"/>
</dbReference>
<dbReference type="PROSITE" id="PS51482">
    <property type="entry name" value="DEGV"/>
    <property type="match status" value="1"/>
</dbReference>
<reference evidence="2" key="1">
    <citation type="journal article" date="2014" name="Front. Microbiol.">
        <title>High frequency of phylogenetically diverse reductive dehalogenase-homologous genes in deep subseafloor sedimentary metagenomes.</title>
        <authorList>
            <person name="Kawai M."/>
            <person name="Futagami T."/>
            <person name="Toyoda A."/>
            <person name="Takaki Y."/>
            <person name="Nishi S."/>
            <person name="Hori S."/>
            <person name="Arai W."/>
            <person name="Tsubouchi T."/>
            <person name="Morono Y."/>
            <person name="Uchiyama I."/>
            <person name="Ito T."/>
            <person name="Fujiyama A."/>
            <person name="Inagaki F."/>
            <person name="Takami H."/>
        </authorList>
    </citation>
    <scope>NUCLEOTIDE SEQUENCE</scope>
    <source>
        <strain evidence="2">Expedition CK06-06</strain>
    </source>
</reference>
<proteinExistence type="predicted"/>